<dbReference type="AlphaFoldDB" id="A0A0D6P6L2"/>
<evidence type="ECO:0000313" key="2">
    <source>
        <dbReference type="Proteomes" id="UP000032680"/>
    </source>
</evidence>
<sequence>MADQTTSPPLAASVLELQGVFPSETALRDAVARLSLAGFDRAELSVPSGVAGMDAAPPQTEVDQRQARTLGTSMAASSGAMVGAGLAAAAGIAVAPIAAAAVVGGLAAGAIAGAAASGAKSAEDASEQQRAAAGQLILTVRLRDRAQQGEVERAFKEAGATRWDAVERRAD</sequence>
<dbReference type="RefSeq" id="WP_148360497.1">
    <property type="nucleotide sequence ID" value="NZ_BANB01000303.1"/>
</dbReference>
<proteinExistence type="predicted"/>
<reference evidence="1 2" key="1">
    <citation type="submission" date="2012-11" db="EMBL/GenBank/DDBJ databases">
        <title>Whole genome sequence of Acidisphaera rubrifaciens HS-AP3.</title>
        <authorList>
            <person name="Azuma Y."/>
            <person name="Higashiura N."/>
            <person name="Hirakawa H."/>
            <person name="Matsushita K."/>
        </authorList>
    </citation>
    <scope>NUCLEOTIDE SEQUENCE [LARGE SCALE GENOMIC DNA]</scope>
    <source>
        <strain evidence="1 2">HS-AP3</strain>
    </source>
</reference>
<dbReference type="EMBL" id="BANB01000303">
    <property type="protein sequence ID" value="GAN77405.1"/>
    <property type="molecule type" value="Genomic_DNA"/>
</dbReference>
<keyword evidence="2" id="KW-1185">Reference proteome</keyword>
<dbReference type="OrthoDB" id="7743649at2"/>
<evidence type="ECO:0008006" key="3">
    <source>
        <dbReference type="Google" id="ProtNLM"/>
    </source>
</evidence>
<protein>
    <recommendedName>
        <fullName evidence="3">General stress protein 17M-like domain-containing protein</fullName>
    </recommendedName>
</protein>
<dbReference type="Proteomes" id="UP000032680">
    <property type="component" value="Unassembled WGS sequence"/>
</dbReference>
<organism evidence="1 2">
    <name type="scientific">Acidisphaera rubrifaciens HS-AP3</name>
    <dbReference type="NCBI Taxonomy" id="1231350"/>
    <lineage>
        <taxon>Bacteria</taxon>
        <taxon>Pseudomonadati</taxon>
        <taxon>Pseudomonadota</taxon>
        <taxon>Alphaproteobacteria</taxon>
        <taxon>Acetobacterales</taxon>
        <taxon>Acetobacteraceae</taxon>
        <taxon>Acidisphaera</taxon>
    </lineage>
</organism>
<name>A0A0D6P6L2_9PROT</name>
<accession>A0A0D6P6L2</accession>
<comment type="caution">
    <text evidence="1">The sequence shown here is derived from an EMBL/GenBank/DDBJ whole genome shotgun (WGS) entry which is preliminary data.</text>
</comment>
<evidence type="ECO:0000313" key="1">
    <source>
        <dbReference type="EMBL" id="GAN77405.1"/>
    </source>
</evidence>
<gene>
    <name evidence="1" type="ORF">Asru_0303_08</name>
</gene>